<keyword evidence="3" id="KW-1003">Cell membrane</keyword>
<dbReference type="InterPro" id="IPR014032">
    <property type="entry name" value="Peptidase_A24A_bac"/>
</dbReference>
<evidence type="ECO:0000256" key="8">
    <source>
        <dbReference type="SAM" id="Phobius"/>
    </source>
</evidence>
<feature type="transmembrane region" description="Helical" evidence="8">
    <location>
        <begin position="112"/>
        <end position="135"/>
    </location>
</feature>
<dbReference type="PANTHER" id="PTHR30487:SF0">
    <property type="entry name" value="PREPILIN LEADER PEPTIDASE_N-METHYLTRANSFERASE-RELATED"/>
    <property type="match status" value="1"/>
</dbReference>
<comment type="similarity">
    <text evidence="2">Belongs to the peptidase A24 family.</text>
</comment>
<keyword evidence="7 8" id="KW-0472">Membrane</keyword>
<reference evidence="11" key="1">
    <citation type="journal article" date="2015" name="Nature">
        <title>Complex archaea that bridge the gap between prokaryotes and eukaryotes.</title>
        <authorList>
            <person name="Spang A."/>
            <person name="Saw J.H."/>
            <person name="Jorgensen S.L."/>
            <person name="Zaremba-Niedzwiedzka K."/>
            <person name="Martijn J."/>
            <person name="Lind A.E."/>
            <person name="van Eijk R."/>
            <person name="Schleper C."/>
            <person name="Guy L."/>
            <person name="Ettema T.J."/>
        </authorList>
    </citation>
    <scope>NUCLEOTIDE SEQUENCE</scope>
</reference>
<protein>
    <recommendedName>
        <fullName evidence="12">Peptidase A24A N-terminal domain-containing protein</fullName>
    </recommendedName>
</protein>
<sequence>MTFRLKNGNYPLLARQKLIHLFIFAIGLCIGSFLNVCIYRLPRNQSILHPSSHCPNCQNSLKWYDNIPLLSYSLLKGRCRNCQAPISARYPLVEILTGIFFLLSFLRHPISLSFLSSLLFSKDLIFISLLLPIFFIDIENQIIPNSLSYTIIVAGLVFSGLTGSLLPNLTGAVIGGGLFLAIRLLGSFFLKQEAMGMGDIKLAAGIGAFLGWKIGLISFFISFYF</sequence>
<dbReference type="InterPro" id="IPR000045">
    <property type="entry name" value="Prepilin_IV_endopep_pep"/>
</dbReference>
<feature type="domain" description="Prepilin type IV endopeptidase peptidase" evidence="9">
    <location>
        <begin position="124"/>
        <end position="223"/>
    </location>
</feature>
<keyword evidence="6 8" id="KW-1133">Transmembrane helix</keyword>
<comment type="subcellular location">
    <subcellularLocation>
        <location evidence="1">Cell inner membrane</location>
        <topology evidence="1">Multi-pass membrane protein</topology>
    </subcellularLocation>
</comment>
<comment type="caution">
    <text evidence="11">The sequence shown here is derived from an EMBL/GenBank/DDBJ whole genome shotgun (WGS) entry which is preliminary data.</text>
</comment>
<name>A0A0F9AM81_9ZZZZ</name>
<dbReference type="Pfam" id="PF01478">
    <property type="entry name" value="Peptidase_A24"/>
    <property type="match status" value="1"/>
</dbReference>
<evidence type="ECO:0000256" key="1">
    <source>
        <dbReference type="ARBA" id="ARBA00004429"/>
    </source>
</evidence>
<evidence type="ECO:0000256" key="2">
    <source>
        <dbReference type="ARBA" id="ARBA00005801"/>
    </source>
</evidence>
<evidence type="ECO:0000313" key="11">
    <source>
        <dbReference type="EMBL" id="KKK73316.1"/>
    </source>
</evidence>
<evidence type="ECO:0000256" key="7">
    <source>
        <dbReference type="ARBA" id="ARBA00023136"/>
    </source>
</evidence>
<evidence type="ECO:0000256" key="4">
    <source>
        <dbReference type="ARBA" id="ARBA00022519"/>
    </source>
</evidence>
<dbReference type="GO" id="GO:0005886">
    <property type="term" value="C:plasma membrane"/>
    <property type="evidence" value="ECO:0007669"/>
    <property type="project" value="UniProtKB-SubCell"/>
</dbReference>
<evidence type="ECO:0000259" key="10">
    <source>
        <dbReference type="Pfam" id="PF06750"/>
    </source>
</evidence>
<gene>
    <name evidence="11" type="ORF">LCGC14_2895060</name>
</gene>
<feature type="transmembrane region" description="Helical" evidence="8">
    <location>
        <begin position="202"/>
        <end position="224"/>
    </location>
</feature>
<evidence type="ECO:0000256" key="6">
    <source>
        <dbReference type="ARBA" id="ARBA00022989"/>
    </source>
</evidence>
<organism evidence="11">
    <name type="scientific">marine sediment metagenome</name>
    <dbReference type="NCBI Taxonomy" id="412755"/>
    <lineage>
        <taxon>unclassified sequences</taxon>
        <taxon>metagenomes</taxon>
        <taxon>ecological metagenomes</taxon>
    </lineage>
</organism>
<proteinExistence type="inferred from homology"/>
<feature type="transmembrane region" description="Helical" evidence="8">
    <location>
        <begin position="147"/>
        <end position="166"/>
    </location>
</feature>
<dbReference type="InterPro" id="IPR050882">
    <property type="entry name" value="Prepilin_peptidase/N-MTase"/>
</dbReference>
<evidence type="ECO:0000259" key="9">
    <source>
        <dbReference type="Pfam" id="PF01478"/>
    </source>
</evidence>
<dbReference type="Gene3D" id="1.20.120.1220">
    <property type="match status" value="1"/>
</dbReference>
<dbReference type="EMBL" id="LAZR01056837">
    <property type="protein sequence ID" value="KKK73316.1"/>
    <property type="molecule type" value="Genomic_DNA"/>
</dbReference>
<dbReference type="Pfam" id="PF06750">
    <property type="entry name" value="A24_N_bact"/>
    <property type="match status" value="1"/>
</dbReference>
<feature type="transmembrane region" description="Helical" evidence="8">
    <location>
        <begin position="172"/>
        <end position="190"/>
    </location>
</feature>
<dbReference type="GO" id="GO:0006465">
    <property type="term" value="P:signal peptide processing"/>
    <property type="evidence" value="ECO:0007669"/>
    <property type="project" value="TreeGrafter"/>
</dbReference>
<dbReference type="InterPro" id="IPR010627">
    <property type="entry name" value="Prepilin_pept_A24_N"/>
</dbReference>
<dbReference type="PRINTS" id="PR00864">
    <property type="entry name" value="PREPILNPTASE"/>
</dbReference>
<dbReference type="GO" id="GO:0004190">
    <property type="term" value="F:aspartic-type endopeptidase activity"/>
    <property type="evidence" value="ECO:0007669"/>
    <property type="project" value="InterPro"/>
</dbReference>
<feature type="transmembrane region" description="Helical" evidence="8">
    <location>
        <begin position="88"/>
        <end position="106"/>
    </location>
</feature>
<evidence type="ECO:0000256" key="3">
    <source>
        <dbReference type="ARBA" id="ARBA00022475"/>
    </source>
</evidence>
<keyword evidence="4" id="KW-0997">Cell inner membrane</keyword>
<dbReference type="AlphaFoldDB" id="A0A0F9AM81"/>
<evidence type="ECO:0008006" key="12">
    <source>
        <dbReference type="Google" id="ProtNLM"/>
    </source>
</evidence>
<accession>A0A0F9AM81</accession>
<evidence type="ECO:0000256" key="5">
    <source>
        <dbReference type="ARBA" id="ARBA00022692"/>
    </source>
</evidence>
<dbReference type="PANTHER" id="PTHR30487">
    <property type="entry name" value="TYPE 4 PREPILIN-LIKE PROTEINS LEADER PEPTIDE-PROCESSING ENZYME"/>
    <property type="match status" value="1"/>
</dbReference>
<keyword evidence="5 8" id="KW-0812">Transmembrane</keyword>
<feature type="domain" description="Prepilin peptidase A24 N-terminal" evidence="10">
    <location>
        <begin position="26"/>
        <end position="107"/>
    </location>
</feature>
<feature type="transmembrane region" description="Helical" evidence="8">
    <location>
        <begin position="20"/>
        <end position="41"/>
    </location>
</feature>